<sequence length="306" mass="33183">MSIFTSQLGFFRGSDIYMSHLESFAFGHFFFIALAMLLFFAAFAVFFMVVWGAIGEGVLGLVDVGGLVWFAVDVASARQTVEVLSSGSGAEQRAAELEKEVQVLRRLLAERDAQAAAAAREAAEAKAKLAAVVARVVELEGVVGKLEGEAKDQKMTVGLLKAENQWLSSMVQSEESDAETEVGEEEVEEKVVEEVEEVETVSVVVDAGKCEVADGMDARITAALLKAEQRWLSAHAGDADGRGDLEVPRVFVIPPGPDSAAVDADLLWDGVAMSNGRYYSMAVVDESRLCAEDWRWMYPREADSDE</sequence>
<keyword evidence="4" id="KW-1185">Reference proteome</keyword>
<evidence type="ECO:0000256" key="2">
    <source>
        <dbReference type="SAM" id="Phobius"/>
    </source>
</evidence>
<dbReference type="EMBL" id="KV428051">
    <property type="protein sequence ID" value="KZT39151.1"/>
    <property type="molecule type" value="Genomic_DNA"/>
</dbReference>
<feature type="transmembrane region" description="Helical" evidence="2">
    <location>
        <begin position="28"/>
        <end position="51"/>
    </location>
</feature>
<evidence type="ECO:0000313" key="3">
    <source>
        <dbReference type="EMBL" id="KZT39151.1"/>
    </source>
</evidence>
<evidence type="ECO:0000256" key="1">
    <source>
        <dbReference type="SAM" id="Coils"/>
    </source>
</evidence>
<protein>
    <submittedName>
        <fullName evidence="3">Uncharacterized protein</fullName>
    </submittedName>
</protein>
<organism evidence="3 4">
    <name type="scientific">Sistotremastrum suecicum HHB10207 ss-3</name>
    <dbReference type="NCBI Taxonomy" id="1314776"/>
    <lineage>
        <taxon>Eukaryota</taxon>
        <taxon>Fungi</taxon>
        <taxon>Dikarya</taxon>
        <taxon>Basidiomycota</taxon>
        <taxon>Agaricomycotina</taxon>
        <taxon>Agaricomycetes</taxon>
        <taxon>Sistotremastrales</taxon>
        <taxon>Sistotremastraceae</taxon>
        <taxon>Sistotremastrum</taxon>
    </lineage>
</organism>
<feature type="non-terminal residue" evidence="3">
    <location>
        <position position="1"/>
    </location>
</feature>
<reference evidence="3 4" key="1">
    <citation type="journal article" date="2016" name="Mol. Biol. Evol.">
        <title>Comparative Genomics of Early-Diverging Mushroom-Forming Fungi Provides Insights into the Origins of Lignocellulose Decay Capabilities.</title>
        <authorList>
            <person name="Nagy L.G."/>
            <person name="Riley R."/>
            <person name="Tritt A."/>
            <person name="Adam C."/>
            <person name="Daum C."/>
            <person name="Floudas D."/>
            <person name="Sun H."/>
            <person name="Yadav J.S."/>
            <person name="Pangilinan J."/>
            <person name="Larsson K.H."/>
            <person name="Matsuura K."/>
            <person name="Barry K."/>
            <person name="Labutti K."/>
            <person name="Kuo R."/>
            <person name="Ohm R.A."/>
            <person name="Bhattacharya S.S."/>
            <person name="Shirouzu T."/>
            <person name="Yoshinaga Y."/>
            <person name="Martin F.M."/>
            <person name="Grigoriev I.V."/>
            <person name="Hibbett D.S."/>
        </authorList>
    </citation>
    <scope>NUCLEOTIDE SEQUENCE [LARGE SCALE GENOMIC DNA]</scope>
    <source>
        <strain evidence="3 4">HHB10207 ss-3</strain>
    </source>
</reference>
<proteinExistence type="predicted"/>
<dbReference type="Proteomes" id="UP000076798">
    <property type="component" value="Unassembled WGS sequence"/>
</dbReference>
<gene>
    <name evidence="3" type="ORF">SISSUDRAFT_1046075</name>
</gene>
<keyword evidence="2" id="KW-0812">Transmembrane</keyword>
<keyword evidence="2" id="KW-0472">Membrane</keyword>
<name>A0A166E2P5_9AGAM</name>
<keyword evidence="2" id="KW-1133">Transmembrane helix</keyword>
<evidence type="ECO:0000313" key="4">
    <source>
        <dbReference type="Proteomes" id="UP000076798"/>
    </source>
</evidence>
<keyword evidence="1" id="KW-0175">Coiled coil</keyword>
<feature type="coiled-coil region" evidence="1">
    <location>
        <begin position="87"/>
        <end position="128"/>
    </location>
</feature>
<dbReference type="AlphaFoldDB" id="A0A166E2P5"/>
<accession>A0A166E2P5</accession>